<evidence type="ECO:0000313" key="3">
    <source>
        <dbReference type="Proteomes" id="UP000054248"/>
    </source>
</evidence>
<reference evidence="2 3" key="1">
    <citation type="submission" date="2014-04" db="EMBL/GenBank/DDBJ databases">
        <authorList>
            <consortium name="DOE Joint Genome Institute"/>
            <person name="Kuo A."/>
            <person name="Girlanda M."/>
            <person name="Perotto S."/>
            <person name="Kohler A."/>
            <person name="Nagy L.G."/>
            <person name="Floudas D."/>
            <person name="Copeland A."/>
            <person name="Barry K.W."/>
            <person name="Cichocki N."/>
            <person name="Veneault-Fourrey C."/>
            <person name="LaButti K."/>
            <person name="Lindquist E.A."/>
            <person name="Lipzen A."/>
            <person name="Lundell T."/>
            <person name="Morin E."/>
            <person name="Murat C."/>
            <person name="Sun H."/>
            <person name="Tunlid A."/>
            <person name="Henrissat B."/>
            <person name="Grigoriev I.V."/>
            <person name="Hibbett D.S."/>
            <person name="Martin F."/>
            <person name="Nordberg H.P."/>
            <person name="Cantor M.N."/>
            <person name="Hua S.X."/>
        </authorList>
    </citation>
    <scope>NUCLEOTIDE SEQUENCE [LARGE SCALE GENOMIC DNA]</scope>
    <source>
        <strain evidence="2 3">MUT 4182</strain>
    </source>
</reference>
<feature type="region of interest" description="Disordered" evidence="1">
    <location>
        <begin position="1"/>
        <end position="78"/>
    </location>
</feature>
<organism evidence="2 3">
    <name type="scientific">Tulasnella calospora MUT 4182</name>
    <dbReference type="NCBI Taxonomy" id="1051891"/>
    <lineage>
        <taxon>Eukaryota</taxon>
        <taxon>Fungi</taxon>
        <taxon>Dikarya</taxon>
        <taxon>Basidiomycota</taxon>
        <taxon>Agaricomycotina</taxon>
        <taxon>Agaricomycetes</taxon>
        <taxon>Cantharellales</taxon>
        <taxon>Tulasnellaceae</taxon>
        <taxon>Tulasnella</taxon>
    </lineage>
</organism>
<dbReference type="AlphaFoldDB" id="A0A0C3PU82"/>
<dbReference type="EMBL" id="KN823291">
    <property type="protein sequence ID" value="KIO18390.1"/>
    <property type="molecule type" value="Genomic_DNA"/>
</dbReference>
<dbReference type="HOGENOM" id="CLU_2147721_0_0_1"/>
<sequence length="112" mass="12418">MEYPQLKSPRFRLDGASTRCPAGGISRGESKSEQSECNRPSVVRGLAKSPHATTRRTRRWVDSSGHLYGPTSYPPVSTSSDDVLSFRWFALLLQNEGTVANARWPLPPFLSP</sequence>
<gene>
    <name evidence="2" type="ORF">M407DRAFT_246498</name>
</gene>
<dbReference type="Proteomes" id="UP000054248">
    <property type="component" value="Unassembled WGS sequence"/>
</dbReference>
<evidence type="ECO:0000256" key="1">
    <source>
        <dbReference type="SAM" id="MobiDB-lite"/>
    </source>
</evidence>
<proteinExistence type="predicted"/>
<reference evidence="3" key="2">
    <citation type="submission" date="2015-01" db="EMBL/GenBank/DDBJ databases">
        <title>Evolutionary Origins and Diversification of the Mycorrhizal Mutualists.</title>
        <authorList>
            <consortium name="DOE Joint Genome Institute"/>
            <consortium name="Mycorrhizal Genomics Consortium"/>
            <person name="Kohler A."/>
            <person name="Kuo A."/>
            <person name="Nagy L.G."/>
            <person name="Floudas D."/>
            <person name="Copeland A."/>
            <person name="Barry K.W."/>
            <person name="Cichocki N."/>
            <person name="Veneault-Fourrey C."/>
            <person name="LaButti K."/>
            <person name="Lindquist E.A."/>
            <person name="Lipzen A."/>
            <person name="Lundell T."/>
            <person name="Morin E."/>
            <person name="Murat C."/>
            <person name="Riley R."/>
            <person name="Ohm R."/>
            <person name="Sun H."/>
            <person name="Tunlid A."/>
            <person name="Henrissat B."/>
            <person name="Grigoriev I.V."/>
            <person name="Hibbett D.S."/>
            <person name="Martin F."/>
        </authorList>
    </citation>
    <scope>NUCLEOTIDE SEQUENCE [LARGE SCALE GENOMIC DNA]</scope>
    <source>
        <strain evidence="3">MUT 4182</strain>
    </source>
</reference>
<protein>
    <submittedName>
        <fullName evidence="2">Uncharacterized protein</fullName>
    </submittedName>
</protein>
<accession>A0A0C3PU82</accession>
<evidence type="ECO:0000313" key="2">
    <source>
        <dbReference type="EMBL" id="KIO18390.1"/>
    </source>
</evidence>
<keyword evidence="3" id="KW-1185">Reference proteome</keyword>
<name>A0A0C3PU82_9AGAM</name>